<keyword evidence="13" id="KW-0546">Nucleotide metabolism</keyword>
<evidence type="ECO:0000256" key="3">
    <source>
        <dbReference type="ARBA" id="ARBA00001946"/>
    </source>
</evidence>
<evidence type="ECO:0000313" key="21">
    <source>
        <dbReference type="EMBL" id="TEA37187.1"/>
    </source>
</evidence>
<keyword evidence="11" id="KW-0067">ATP-binding</keyword>
<dbReference type="GO" id="GO:0006241">
    <property type="term" value="P:CTP biosynthetic process"/>
    <property type="evidence" value="ECO:0007669"/>
    <property type="project" value="InterPro"/>
</dbReference>
<evidence type="ECO:0000256" key="12">
    <source>
        <dbReference type="ARBA" id="ARBA00022842"/>
    </source>
</evidence>
<keyword evidence="7" id="KW-0808">Transferase</keyword>
<reference evidence="21 22" key="1">
    <citation type="journal article" date="2018" name="Genomics">
        <title>Molecular footprints of inshore aquatic adaptation in Indo-Pacific humpback dolphin (Sousa chinensis).</title>
        <authorList>
            <person name="Ming Y."/>
            <person name="Jian J."/>
            <person name="Yu F."/>
            <person name="Yu X."/>
            <person name="Wang J."/>
            <person name="Liu W."/>
        </authorList>
    </citation>
    <scope>NUCLEOTIDE SEQUENCE [LARGE SCALE GENOMIC DNA]</scope>
    <source>
        <strain evidence="21">MY-2018</strain>
        <tissue evidence="21">Skin</tissue>
    </source>
</reference>
<comment type="cofactor">
    <cofactor evidence="3">
        <name>Mg(2+)</name>
        <dbReference type="ChEBI" id="CHEBI:18420"/>
    </cofactor>
</comment>
<dbReference type="Pfam" id="PF00334">
    <property type="entry name" value="NDK"/>
    <property type="match status" value="1"/>
</dbReference>
<evidence type="ECO:0000256" key="17">
    <source>
        <dbReference type="ARBA" id="ARBA00078880"/>
    </source>
</evidence>
<name>A0A484GMX8_SOUCH</name>
<comment type="similarity">
    <text evidence="5 18 19">Belongs to the NDK family.</text>
</comment>
<evidence type="ECO:0000256" key="18">
    <source>
        <dbReference type="PROSITE-ProRule" id="PRU00706"/>
    </source>
</evidence>
<evidence type="ECO:0000256" key="14">
    <source>
        <dbReference type="ARBA" id="ARBA00060410"/>
    </source>
</evidence>
<evidence type="ECO:0000256" key="4">
    <source>
        <dbReference type="ARBA" id="ARBA00004305"/>
    </source>
</evidence>
<evidence type="ECO:0000259" key="20">
    <source>
        <dbReference type="SMART" id="SM00562"/>
    </source>
</evidence>
<evidence type="ECO:0000313" key="22">
    <source>
        <dbReference type="Proteomes" id="UP000295264"/>
    </source>
</evidence>
<dbReference type="GO" id="GO:0046872">
    <property type="term" value="F:metal ion binding"/>
    <property type="evidence" value="ECO:0007669"/>
    <property type="project" value="UniProtKB-KW"/>
</dbReference>
<keyword evidence="9" id="KW-0547">Nucleotide-binding</keyword>
<dbReference type="GO" id="GO:0006228">
    <property type="term" value="P:UTP biosynthetic process"/>
    <property type="evidence" value="ECO:0007669"/>
    <property type="project" value="InterPro"/>
</dbReference>
<organism evidence="21 22">
    <name type="scientific">Sousa chinensis</name>
    <name type="common">Indo-pacific humpbacked dolphin</name>
    <name type="synonym">Steno chinensis</name>
    <dbReference type="NCBI Taxonomy" id="103600"/>
    <lineage>
        <taxon>Eukaryota</taxon>
        <taxon>Metazoa</taxon>
        <taxon>Chordata</taxon>
        <taxon>Craniata</taxon>
        <taxon>Vertebrata</taxon>
        <taxon>Euteleostomi</taxon>
        <taxon>Mammalia</taxon>
        <taxon>Eutheria</taxon>
        <taxon>Laurasiatheria</taxon>
        <taxon>Artiodactyla</taxon>
        <taxon>Whippomorpha</taxon>
        <taxon>Cetacea</taxon>
        <taxon>Odontoceti</taxon>
        <taxon>Delphinidae</taxon>
        <taxon>Sousa</taxon>
    </lineage>
</organism>
<dbReference type="InterPro" id="IPR034907">
    <property type="entry name" value="NDK-like_dom"/>
</dbReference>
<keyword evidence="22" id="KW-1185">Reference proteome</keyword>
<proteinExistence type="inferred from homology"/>
<evidence type="ECO:0000256" key="8">
    <source>
        <dbReference type="ARBA" id="ARBA00022723"/>
    </source>
</evidence>
<comment type="subcellular location">
    <subcellularLocation>
        <location evidence="14">Mitochondrion intermembrane space</location>
        <topology evidence="14">Peripheral membrane protein</topology>
    </subcellularLocation>
    <subcellularLocation>
        <location evidence="4">Mitochondrion matrix</location>
    </subcellularLocation>
</comment>
<keyword evidence="10" id="KW-0418">Kinase</keyword>
<comment type="catalytic activity">
    <reaction evidence="1">
        <text>a 2'-deoxyribonucleoside 5'-diphosphate + ATP = a 2'-deoxyribonucleoside 5'-triphosphate + ADP</text>
        <dbReference type="Rhea" id="RHEA:44640"/>
        <dbReference type="ChEBI" id="CHEBI:30616"/>
        <dbReference type="ChEBI" id="CHEBI:61560"/>
        <dbReference type="ChEBI" id="CHEBI:73316"/>
        <dbReference type="ChEBI" id="CHEBI:456216"/>
        <dbReference type="EC" id="2.7.4.6"/>
    </reaction>
</comment>
<evidence type="ECO:0000256" key="1">
    <source>
        <dbReference type="ARBA" id="ARBA00000082"/>
    </source>
</evidence>
<keyword evidence="8" id="KW-0479">Metal-binding</keyword>
<sequence length="123" mass="13642">QWQLPGDGIRHLERLGFLLVGMKGLQAPEGILTGHYPELQRQPCYPALISYLSSGPMAAMVREGPSVVHTSRAMIQHTNLAEAAPSPIWRDYGAHISRTTTPSRHSVEGAQREIQLRFQSSEL</sequence>
<feature type="non-terminal residue" evidence="21">
    <location>
        <position position="123"/>
    </location>
</feature>
<dbReference type="Proteomes" id="UP000295264">
    <property type="component" value="Unassembled WGS sequence"/>
</dbReference>
<dbReference type="GO" id="GO:0005758">
    <property type="term" value="C:mitochondrial intermembrane space"/>
    <property type="evidence" value="ECO:0007669"/>
    <property type="project" value="UniProtKB-SubCell"/>
</dbReference>
<comment type="subunit">
    <text evidence="15">Homohexamer. Interacts with OPA1. Interacts with CAPN8.</text>
</comment>
<dbReference type="EC" id="2.7.4.6" evidence="6"/>
<evidence type="ECO:0000256" key="19">
    <source>
        <dbReference type="RuleBase" id="RU004011"/>
    </source>
</evidence>
<evidence type="ECO:0000256" key="7">
    <source>
        <dbReference type="ARBA" id="ARBA00022679"/>
    </source>
</evidence>
<dbReference type="AlphaFoldDB" id="A0A484GMX8"/>
<evidence type="ECO:0000256" key="13">
    <source>
        <dbReference type="ARBA" id="ARBA00023080"/>
    </source>
</evidence>
<dbReference type="Gene3D" id="3.30.70.141">
    <property type="entry name" value="Nucleoside diphosphate kinase-like domain"/>
    <property type="match status" value="1"/>
</dbReference>
<comment type="caution">
    <text evidence="18">Lacks conserved residue(s) required for the propagation of feature annotation.</text>
</comment>
<dbReference type="InterPro" id="IPR001564">
    <property type="entry name" value="Nucleoside_diP_kinase"/>
</dbReference>
<evidence type="ECO:0000256" key="9">
    <source>
        <dbReference type="ARBA" id="ARBA00022741"/>
    </source>
</evidence>
<dbReference type="PANTHER" id="PTHR11349">
    <property type="entry name" value="NUCLEOSIDE DIPHOSPHATE KINASE"/>
    <property type="match status" value="1"/>
</dbReference>
<comment type="catalytic activity">
    <reaction evidence="2">
        <text>a ribonucleoside 5'-diphosphate + ATP = a ribonucleoside 5'-triphosphate + ADP</text>
        <dbReference type="Rhea" id="RHEA:18113"/>
        <dbReference type="ChEBI" id="CHEBI:30616"/>
        <dbReference type="ChEBI" id="CHEBI:57930"/>
        <dbReference type="ChEBI" id="CHEBI:61557"/>
        <dbReference type="ChEBI" id="CHEBI:456216"/>
        <dbReference type="EC" id="2.7.4.6"/>
    </reaction>
</comment>
<dbReference type="GO" id="GO:0006183">
    <property type="term" value="P:GTP biosynthetic process"/>
    <property type="evidence" value="ECO:0007669"/>
    <property type="project" value="InterPro"/>
</dbReference>
<evidence type="ECO:0000256" key="16">
    <source>
        <dbReference type="ARBA" id="ARBA00068134"/>
    </source>
</evidence>
<accession>A0A484GMX8</accession>
<dbReference type="PROSITE" id="PS51374">
    <property type="entry name" value="NDPK_LIKE"/>
    <property type="match status" value="1"/>
</dbReference>
<dbReference type="GO" id="GO:0005524">
    <property type="term" value="F:ATP binding"/>
    <property type="evidence" value="ECO:0007669"/>
    <property type="project" value="UniProtKB-KW"/>
</dbReference>
<dbReference type="FunFam" id="3.30.70.141:FF:000017">
    <property type="entry name" value="Nucleoside diphosphate kinase"/>
    <property type="match status" value="1"/>
</dbReference>
<evidence type="ECO:0000256" key="5">
    <source>
        <dbReference type="ARBA" id="ARBA00008142"/>
    </source>
</evidence>
<evidence type="ECO:0000256" key="2">
    <source>
        <dbReference type="ARBA" id="ARBA00000937"/>
    </source>
</evidence>
<dbReference type="InterPro" id="IPR036850">
    <property type="entry name" value="NDK-like_dom_sf"/>
</dbReference>
<dbReference type="EMBL" id="QWLN02005722">
    <property type="protein sequence ID" value="TEA37187.1"/>
    <property type="molecule type" value="Genomic_DNA"/>
</dbReference>
<keyword evidence="12" id="KW-0460">Magnesium</keyword>
<gene>
    <name evidence="21" type="ORF">DBR06_SOUSAS210421</name>
</gene>
<feature type="non-terminal residue" evidence="21">
    <location>
        <position position="1"/>
    </location>
</feature>
<protein>
    <recommendedName>
        <fullName evidence="16">Nucleoside diphosphate kinase, mitochondrial</fullName>
        <ecNumber evidence="6">2.7.4.6</ecNumber>
    </recommendedName>
    <alternativeName>
        <fullName evidence="17">Nucleoside diphosphate kinase D</fullName>
    </alternativeName>
</protein>
<evidence type="ECO:0000256" key="15">
    <source>
        <dbReference type="ARBA" id="ARBA00062505"/>
    </source>
</evidence>
<feature type="domain" description="Nucleoside diphosphate kinase-like" evidence="20">
    <location>
        <begin position="1"/>
        <end position="123"/>
    </location>
</feature>
<comment type="caution">
    <text evidence="21">The sequence shown here is derived from an EMBL/GenBank/DDBJ whole genome shotgun (WGS) entry which is preliminary data.</text>
</comment>
<dbReference type="PRINTS" id="PR01243">
    <property type="entry name" value="NUCDPKINASE"/>
</dbReference>
<dbReference type="GO" id="GO:0004550">
    <property type="term" value="F:nucleoside diphosphate kinase activity"/>
    <property type="evidence" value="ECO:0007669"/>
    <property type="project" value="UniProtKB-EC"/>
</dbReference>
<evidence type="ECO:0000256" key="6">
    <source>
        <dbReference type="ARBA" id="ARBA00012966"/>
    </source>
</evidence>
<dbReference type="SMART" id="SM00562">
    <property type="entry name" value="NDK"/>
    <property type="match status" value="1"/>
</dbReference>
<evidence type="ECO:0000256" key="10">
    <source>
        <dbReference type="ARBA" id="ARBA00022777"/>
    </source>
</evidence>
<dbReference type="SUPFAM" id="SSF54919">
    <property type="entry name" value="Nucleoside diphosphate kinase, NDK"/>
    <property type="match status" value="1"/>
</dbReference>
<dbReference type="GO" id="GO:0005759">
    <property type="term" value="C:mitochondrial matrix"/>
    <property type="evidence" value="ECO:0007669"/>
    <property type="project" value="UniProtKB-SubCell"/>
</dbReference>
<evidence type="ECO:0000256" key="11">
    <source>
        <dbReference type="ARBA" id="ARBA00022840"/>
    </source>
</evidence>